<evidence type="ECO:0000256" key="9">
    <source>
        <dbReference type="SAM" id="Coils"/>
    </source>
</evidence>
<dbReference type="PANTHER" id="PTHR10361:SF3">
    <property type="entry name" value="P3 PROTEIN"/>
    <property type="match status" value="1"/>
</dbReference>
<feature type="transmembrane region" description="Helical" evidence="10">
    <location>
        <begin position="485"/>
        <end position="506"/>
    </location>
</feature>
<dbReference type="Proteomes" id="UP001274896">
    <property type="component" value="Unassembled WGS sequence"/>
</dbReference>
<dbReference type="InterPro" id="IPR004710">
    <property type="entry name" value="Bilac:Na_transpt"/>
</dbReference>
<keyword evidence="6" id="KW-0769">Symport</keyword>
<dbReference type="Pfam" id="PF01758">
    <property type="entry name" value="SBF"/>
    <property type="match status" value="1"/>
</dbReference>
<keyword evidence="5 10" id="KW-0812">Transmembrane</keyword>
<dbReference type="GO" id="GO:0007034">
    <property type="term" value="P:vacuolar transport"/>
    <property type="evidence" value="ECO:0007669"/>
    <property type="project" value="InterPro"/>
</dbReference>
<dbReference type="InterPro" id="IPR005024">
    <property type="entry name" value="Snf7_fam"/>
</dbReference>
<feature type="transmembrane region" description="Helical" evidence="10">
    <location>
        <begin position="620"/>
        <end position="641"/>
    </location>
</feature>
<proteinExistence type="inferred from homology"/>
<accession>A0AAE0QWJ0</accession>
<feature type="transmembrane region" description="Helical" evidence="10">
    <location>
        <begin position="458"/>
        <end position="478"/>
    </location>
</feature>
<feature type="domain" description="NTCP5/P3 N-terminal" evidence="11">
    <location>
        <begin position="268"/>
        <end position="374"/>
    </location>
</feature>
<dbReference type="InterPro" id="IPR002657">
    <property type="entry name" value="BilAc:Na_symport/Acr3"/>
</dbReference>
<evidence type="ECO:0000256" key="1">
    <source>
        <dbReference type="ARBA" id="ARBA00004141"/>
    </source>
</evidence>
<dbReference type="InterPro" id="IPR057103">
    <property type="entry name" value="NTCP5_P3_N"/>
</dbReference>
<evidence type="ECO:0000256" key="4">
    <source>
        <dbReference type="ARBA" id="ARBA00022448"/>
    </source>
</evidence>
<sequence>MVQEWFDEYNNEFEVLTWSPSSPDLSPVEHLWDVLDKQFTAKQLERLSKKAEKDSKAEQAKVKKALQQKNVDCARVYAENAIRKKNEGVNWLRMASRVDAVASKVQTAVTMKGVTKNMAQVTKALDKALNSMDLQKVSAVMDKFESQVQNLDVHTSVMEDSMSSATTLTTPQQQVDDLIVQIAEESGLEVMDQLSELPAGASALGESSVRAQDKEDLLSRSLPRIFGIISTMRSISALCCLVLLPTAFTLALLQDPRLLNGTGDHPESYLHIGDGSSLEFEFPENTKGVIVISSRRQSWRQTVRVLSLEPDVLSILNVSDSDGGRAGLVNSYVISIRSGFPGTAPLLIQLLDLERSPEPVLIEERRDYSIRVAPGVDGDGDGDISAQLAHFSENPVLFALLPLIFINKCAFGCKVEVEVLRELLRRPIPLLLGIMGQFLVMPLYAYGVSRLAGLPKALALGLVITCSAPGGGGGYLYSLLLGGDVTLAICMTLVSTVFATAAMPLSSALYGRMLGVHAALHVPFVKILGTLLFIAIPISLGVCVKLRLPALTRVLLSLIRPFSFLLIVGGVFMAYQMGASILADVQLCIVFVGVTVPILGLLVGLGLAHMARLAVPQRRTVAIEVGVQNSLLALAVMQLSFRRAEADFASQAPFIVALSSTSEMLLLVIAHLIHRRLCHMDKNDSET</sequence>
<evidence type="ECO:0000256" key="8">
    <source>
        <dbReference type="ARBA" id="ARBA00023136"/>
    </source>
</evidence>
<feature type="transmembrane region" description="Helical" evidence="10">
    <location>
        <begin position="653"/>
        <end position="673"/>
    </location>
</feature>
<keyword evidence="8 10" id="KW-0472">Membrane</keyword>
<comment type="similarity">
    <text evidence="3">Belongs to the bile acid:sodium symporter (BASS) (TC 2.A.28) family.</text>
</comment>
<keyword evidence="9" id="KW-0175">Coiled coil</keyword>
<dbReference type="Pfam" id="PF03357">
    <property type="entry name" value="Snf7"/>
    <property type="match status" value="1"/>
</dbReference>
<evidence type="ECO:0000256" key="3">
    <source>
        <dbReference type="ARBA" id="ARBA00006528"/>
    </source>
</evidence>
<dbReference type="EMBL" id="JAUCMX010000009">
    <property type="protein sequence ID" value="KAK3535100.1"/>
    <property type="molecule type" value="Genomic_DNA"/>
</dbReference>
<dbReference type="Gene3D" id="6.10.140.1230">
    <property type="match status" value="1"/>
</dbReference>
<keyword evidence="7 10" id="KW-1133">Transmembrane helix</keyword>
<evidence type="ECO:0000256" key="10">
    <source>
        <dbReference type="SAM" id="Phobius"/>
    </source>
</evidence>
<feature type="transmembrane region" description="Helical" evidence="10">
    <location>
        <begin position="428"/>
        <end position="446"/>
    </location>
</feature>
<evidence type="ECO:0000256" key="6">
    <source>
        <dbReference type="ARBA" id="ARBA00022847"/>
    </source>
</evidence>
<name>A0AAE0QWJ0_9TELE</name>
<evidence type="ECO:0000313" key="12">
    <source>
        <dbReference type="EMBL" id="KAK3535100.1"/>
    </source>
</evidence>
<feature type="transmembrane region" description="Helical" evidence="10">
    <location>
        <begin position="234"/>
        <end position="253"/>
    </location>
</feature>
<comment type="caution">
    <text evidence="12">The sequence shown here is derived from an EMBL/GenBank/DDBJ whole genome shotgun (WGS) entry which is preliminary data.</text>
</comment>
<evidence type="ECO:0000313" key="13">
    <source>
        <dbReference type="Proteomes" id="UP001274896"/>
    </source>
</evidence>
<feature type="coiled-coil region" evidence="9">
    <location>
        <begin position="41"/>
        <end position="68"/>
    </location>
</feature>
<dbReference type="Pfam" id="PF24690">
    <property type="entry name" value="NTCP5_P3_N"/>
    <property type="match status" value="1"/>
</dbReference>
<reference evidence="12" key="1">
    <citation type="submission" date="2023-06" db="EMBL/GenBank/DDBJ databases">
        <title>Male Hemibagrus guttatus genome.</title>
        <authorList>
            <person name="Bian C."/>
        </authorList>
    </citation>
    <scope>NUCLEOTIDE SEQUENCE</scope>
    <source>
        <strain evidence="12">Male_cb2023</strain>
        <tissue evidence="12">Muscle</tissue>
    </source>
</reference>
<dbReference type="InterPro" id="IPR038770">
    <property type="entry name" value="Na+/solute_symporter_sf"/>
</dbReference>
<evidence type="ECO:0000259" key="11">
    <source>
        <dbReference type="Pfam" id="PF24690"/>
    </source>
</evidence>
<dbReference type="GO" id="GO:0016020">
    <property type="term" value="C:membrane"/>
    <property type="evidence" value="ECO:0007669"/>
    <property type="project" value="UniProtKB-SubCell"/>
</dbReference>
<keyword evidence="13" id="KW-1185">Reference proteome</keyword>
<comment type="similarity">
    <text evidence="2">Belongs to the SNF7 family.</text>
</comment>
<gene>
    <name evidence="12" type="ORF">QTP70_004422</name>
</gene>
<feature type="transmembrane region" description="Helical" evidence="10">
    <location>
        <begin position="581"/>
        <end position="608"/>
    </location>
</feature>
<keyword evidence="4" id="KW-0813">Transport</keyword>
<feature type="transmembrane region" description="Helical" evidence="10">
    <location>
        <begin position="554"/>
        <end position="575"/>
    </location>
</feature>
<feature type="transmembrane region" description="Helical" evidence="10">
    <location>
        <begin position="518"/>
        <end position="542"/>
    </location>
</feature>
<dbReference type="PANTHER" id="PTHR10361">
    <property type="entry name" value="SODIUM-BILE ACID COTRANSPORTER"/>
    <property type="match status" value="1"/>
</dbReference>
<comment type="subcellular location">
    <subcellularLocation>
        <location evidence="1">Membrane</location>
        <topology evidence="1">Multi-pass membrane protein</topology>
    </subcellularLocation>
</comment>
<dbReference type="GO" id="GO:0008508">
    <property type="term" value="F:bile acid:sodium symporter activity"/>
    <property type="evidence" value="ECO:0007669"/>
    <property type="project" value="TreeGrafter"/>
</dbReference>
<dbReference type="AlphaFoldDB" id="A0AAE0QWJ0"/>
<evidence type="ECO:0000256" key="5">
    <source>
        <dbReference type="ARBA" id="ARBA00022692"/>
    </source>
</evidence>
<dbReference type="Gene3D" id="1.20.1530.20">
    <property type="match status" value="1"/>
</dbReference>
<evidence type="ECO:0000256" key="2">
    <source>
        <dbReference type="ARBA" id="ARBA00006190"/>
    </source>
</evidence>
<organism evidence="12 13">
    <name type="scientific">Hemibagrus guttatus</name>
    <dbReference type="NCBI Taxonomy" id="175788"/>
    <lineage>
        <taxon>Eukaryota</taxon>
        <taxon>Metazoa</taxon>
        <taxon>Chordata</taxon>
        <taxon>Craniata</taxon>
        <taxon>Vertebrata</taxon>
        <taxon>Euteleostomi</taxon>
        <taxon>Actinopterygii</taxon>
        <taxon>Neopterygii</taxon>
        <taxon>Teleostei</taxon>
        <taxon>Ostariophysi</taxon>
        <taxon>Siluriformes</taxon>
        <taxon>Bagridae</taxon>
        <taxon>Hemibagrus</taxon>
    </lineage>
</organism>
<evidence type="ECO:0000256" key="7">
    <source>
        <dbReference type="ARBA" id="ARBA00022989"/>
    </source>
</evidence>
<protein>
    <recommendedName>
        <fullName evidence="11">NTCP5/P3 N-terminal domain-containing protein</fullName>
    </recommendedName>
</protein>